<evidence type="ECO:0000313" key="3">
    <source>
        <dbReference type="EMBL" id="UUY47709.1"/>
    </source>
</evidence>
<keyword evidence="2" id="KW-1133">Transmembrane helix</keyword>
<keyword evidence="2" id="KW-0472">Membrane</keyword>
<feature type="compositionally biased region" description="Low complexity" evidence="1">
    <location>
        <begin position="170"/>
        <end position="221"/>
    </location>
</feature>
<feature type="region of interest" description="Disordered" evidence="1">
    <location>
        <begin position="124"/>
        <end position="230"/>
    </location>
</feature>
<evidence type="ECO:0000256" key="2">
    <source>
        <dbReference type="SAM" id="Phobius"/>
    </source>
</evidence>
<reference evidence="3" key="1">
    <citation type="submission" date="2022-08" db="EMBL/GenBank/DDBJ databases">
        <authorList>
            <person name="Tian L."/>
        </authorList>
    </citation>
    <scope>NUCLEOTIDE SEQUENCE</scope>
    <source>
        <strain evidence="3">CM253</strain>
    </source>
</reference>
<gene>
    <name evidence="3" type="ORF">NRK68_11035</name>
</gene>
<sequence>MNYCHACRRHLNGALACAGCGTPAEYLIPAAPTAGPPQQPAVEGPAAEPPAALADVFADSLVVLSAPDGRRSGARRRAANRRRRRTVVSLSLGVLLAAAASLTVAGMAADGERTDRASDVVLTDDAPREPAPLPDAPTAGAPTGPGKATVKAPVAATKKAGSPAPSESVAQPGPTGAASSPAPTSSVRASRTPGPGTSVQGSGSGSPSPGGSPTPTSTGTPAPEPTKDCWIFCGWF</sequence>
<feature type="compositionally biased region" description="Low complexity" evidence="1">
    <location>
        <begin position="136"/>
        <end position="161"/>
    </location>
</feature>
<dbReference type="Proteomes" id="UP001057738">
    <property type="component" value="Chromosome"/>
</dbReference>
<keyword evidence="2" id="KW-0812">Transmembrane</keyword>
<proteinExistence type="predicted"/>
<evidence type="ECO:0000313" key="4">
    <source>
        <dbReference type="Proteomes" id="UP001057738"/>
    </source>
</evidence>
<organism evidence="3 4">
    <name type="scientific">Streptomyces yangpuensis</name>
    <dbReference type="NCBI Taxonomy" id="1648182"/>
    <lineage>
        <taxon>Bacteria</taxon>
        <taxon>Bacillati</taxon>
        <taxon>Actinomycetota</taxon>
        <taxon>Actinomycetes</taxon>
        <taxon>Kitasatosporales</taxon>
        <taxon>Streptomycetaceae</taxon>
        <taxon>Streptomyces</taxon>
    </lineage>
</organism>
<dbReference type="EMBL" id="CP102514">
    <property type="protein sequence ID" value="UUY47709.1"/>
    <property type="molecule type" value="Genomic_DNA"/>
</dbReference>
<name>A0ABY5PUP5_9ACTN</name>
<evidence type="ECO:0000256" key="1">
    <source>
        <dbReference type="SAM" id="MobiDB-lite"/>
    </source>
</evidence>
<keyword evidence="4" id="KW-1185">Reference proteome</keyword>
<dbReference type="RefSeq" id="WP_257855693.1">
    <property type="nucleotide sequence ID" value="NZ_CP102514.1"/>
</dbReference>
<accession>A0ABY5PUP5</accession>
<protein>
    <submittedName>
        <fullName evidence="3">Uncharacterized protein</fullName>
    </submittedName>
</protein>
<dbReference type="GeneID" id="95574004"/>
<feature type="transmembrane region" description="Helical" evidence="2">
    <location>
        <begin position="86"/>
        <end position="109"/>
    </location>
</feature>